<evidence type="ECO:0000256" key="11">
    <source>
        <dbReference type="ARBA" id="ARBA00023098"/>
    </source>
</evidence>
<name>A0A6J3LN37_9HYME</name>
<dbReference type="InterPro" id="IPR031099">
    <property type="entry name" value="BRCA1-associated"/>
</dbReference>
<keyword evidence="12" id="KW-0010">Activator</keyword>
<keyword evidence="6" id="KW-0227">DNA damage</keyword>
<feature type="region of interest" description="Disordered" evidence="18">
    <location>
        <begin position="442"/>
        <end position="477"/>
    </location>
</feature>
<dbReference type="RefSeq" id="XP_033366903.1">
    <property type="nucleotide sequence ID" value="XM_033511012.1"/>
</dbReference>
<dbReference type="Gene3D" id="3.30.40.10">
    <property type="entry name" value="Zinc/RING finger domain, C3HC4 (zinc finger)"/>
    <property type="match status" value="1"/>
</dbReference>
<feature type="region of interest" description="Disordered" evidence="18">
    <location>
        <begin position="1078"/>
        <end position="1119"/>
    </location>
</feature>
<evidence type="ECO:0000256" key="17">
    <source>
        <dbReference type="PROSITE-ProRule" id="PRU00175"/>
    </source>
</evidence>
<keyword evidence="15" id="KW-0234">DNA repair</keyword>
<feature type="region of interest" description="Disordered" evidence="18">
    <location>
        <begin position="551"/>
        <end position="577"/>
    </location>
</feature>
<dbReference type="InterPro" id="IPR001357">
    <property type="entry name" value="BRCT_dom"/>
</dbReference>
<dbReference type="GO" id="GO:0006633">
    <property type="term" value="P:fatty acid biosynthetic process"/>
    <property type="evidence" value="ECO:0007669"/>
    <property type="project" value="UniProtKB-KW"/>
</dbReference>
<evidence type="ECO:0000256" key="9">
    <source>
        <dbReference type="ARBA" id="ARBA00022833"/>
    </source>
</evidence>
<feature type="region of interest" description="Disordered" evidence="18">
    <location>
        <begin position="145"/>
        <end position="171"/>
    </location>
</feature>
<keyword evidence="14" id="KW-0233">DNA recombination</keyword>
<evidence type="ECO:0000256" key="7">
    <source>
        <dbReference type="ARBA" id="ARBA00022771"/>
    </source>
</evidence>
<dbReference type="GO" id="GO:0004842">
    <property type="term" value="F:ubiquitin-protein transferase activity"/>
    <property type="evidence" value="ECO:0007669"/>
    <property type="project" value="InterPro"/>
</dbReference>
<dbReference type="InterPro" id="IPR017907">
    <property type="entry name" value="Znf_RING_CS"/>
</dbReference>
<feature type="region of interest" description="Disordered" evidence="18">
    <location>
        <begin position="1385"/>
        <end position="1413"/>
    </location>
</feature>
<dbReference type="GeneID" id="117243487"/>
<evidence type="ECO:0000256" key="16">
    <source>
        <dbReference type="ARBA" id="ARBA00023242"/>
    </source>
</evidence>
<evidence type="ECO:0000256" key="18">
    <source>
        <dbReference type="SAM" id="MobiDB-lite"/>
    </source>
</evidence>
<keyword evidence="13" id="KW-0275">Fatty acid biosynthesis</keyword>
<organism evidence="21 22">
    <name type="scientific">Bombus vosnesenskii</name>
    <dbReference type="NCBI Taxonomy" id="207650"/>
    <lineage>
        <taxon>Eukaryota</taxon>
        <taxon>Metazoa</taxon>
        <taxon>Ecdysozoa</taxon>
        <taxon>Arthropoda</taxon>
        <taxon>Hexapoda</taxon>
        <taxon>Insecta</taxon>
        <taxon>Pterygota</taxon>
        <taxon>Neoptera</taxon>
        <taxon>Endopterygota</taxon>
        <taxon>Hymenoptera</taxon>
        <taxon>Apocrita</taxon>
        <taxon>Aculeata</taxon>
        <taxon>Apoidea</taxon>
        <taxon>Anthophila</taxon>
        <taxon>Apidae</taxon>
        <taxon>Bombus</taxon>
        <taxon>Pyrobombus</taxon>
    </lineage>
</organism>
<evidence type="ECO:0000256" key="3">
    <source>
        <dbReference type="ARBA" id="ARBA00022516"/>
    </source>
</evidence>
<dbReference type="Gene3D" id="3.40.50.10190">
    <property type="entry name" value="BRCT domain"/>
    <property type="match status" value="2"/>
</dbReference>
<feature type="region of interest" description="Disordered" evidence="18">
    <location>
        <begin position="987"/>
        <end position="1009"/>
    </location>
</feature>
<evidence type="ECO:0000256" key="4">
    <source>
        <dbReference type="ARBA" id="ARBA00022723"/>
    </source>
</evidence>
<evidence type="ECO:0000259" key="20">
    <source>
        <dbReference type="PROSITE" id="PS50172"/>
    </source>
</evidence>
<comment type="subcellular location">
    <subcellularLocation>
        <location evidence="1">Nucleus</location>
    </subcellularLocation>
</comment>
<feature type="compositionally biased region" description="Basic and acidic residues" evidence="18">
    <location>
        <begin position="325"/>
        <end position="336"/>
    </location>
</feature>
<evidence type="ECO:0000259" key="19">
    <source>
        <dbReference type="PROSITE" id="PS50089"/>
    </source>
</evidence>
<sequence>MMKEVFVTAEKLAEEIRNIQKCLQCTICLNTISEPVKTLCGHRFCRQCIQTLLQSKNALCPLCNRAIQRRSISKDEHMILYIDGLQKLIEAVQSDSGICILSHLSRPRCTQQSESSSNTEFGRCDTQELIKPSCSYVDTSLQKEAIPKKKRGRPRKNLTSQKNETESTQKKGGAITKYLSKCGLSGIGQLNESNDSLDENQLQSKVTTWLENLSKQETLDSPYKTEIVQSPTCDFNDTLIMSVSQNDSQIKIDNFDKDVDTRMKDDVSQPVRQVRRTSLRSENNESDSNNTSDRRTSTETKTAIASSKLDFDTMNPKPSTSRMTRSFDDSKEKSEEKFIDVNRTSPCDMLSSMQKNWSSVEKFGKEMRTRKKRLKSLNVSIENKGKSRSVNEATANLNKEENAKPKVIDDIGNGRTRKRKGSVMAEDVANVAVDERFDDGMKSSAKSDFVDARDALSPRDRKDRSMPEKVQSTTESSFITLEEGRQVHIRYLNTCQMNTIIGVTYEDSRAGIEADQTNNGEETMLPTKGHVDPFDTPFYDRDKIFSQASLVKSNSDQGGPNLLDESRNEENCSPTPTKKITMIDEADSTSNLQTSTPHRRRLSLKRKSTEFKLNNSPSPIVDSRVGLQAVRRDLRFEIERESDQADGNVGADKRSPEEAIGTQKRRASTDDKLDGKRVRGLTATSTEFANRRLENSGSNVSLVTFRKLGKTFKRCRKRIPFLYLGTTKRKAMVGHYPGFHLQRPCNPIDILGTLDYTIQDGFGNNALIALNDTQIIDEDEGKEAEPVATVSTVTEAIVFNNQIDYREENPPQEIQEKIVSVVEIPDSVENKSPDIDVLLVSLSANKEPYLLPCDEQCAKSNNTPTKNTVKMIPSANDSQLQFLSLKSPPIDISQTQKLIHETEPDTETNKVSVSGGFLHMSDQSDSPRTPVRKRKRFDSQDKFSNRMKRQSIVSDEEDVCSNHSFSSEVTCIRNDNKEVPFFQTNLGENCQSSDPSSKDTEIVPVSSSSNIAASEEGNKKKVFKRILPIASSSTDSPDIVSQAVSPTTKRKRDVSPEVSDGEWNAIVHSWVDERCKKKGKLEQTRDSSNLMNASRAVKDNASLKSGSSDRDKSTNKLSTLQCRQQLDFAGRYSDEGTNFSGSKWRKSLEPKNSSIAVEDSPDFELTIDRIKNIRNKTTELIQPDTYDDIIANADYEEVIIEDDNGKNRKSRRESVECLEIDSYERKSKLARSCVESSYSSSKDVLCVRSNGSDKENNNQQISGALCDSDNENEEILLPVYVNVVNESSRKNRLQENSFKSSGNESICISNKSLRQGSMTSSSQKHPTNASVSNSTIKDMSEHDSLMDITQHDLMIKQFEMDLFEKNYKNSNVPLEMEKKILQTPKRNKKCSNADGKDVEHSGEEDDIVENTPNTKTKNLGAINSTQRSVISSSSVSKTFEKTLPAKILQSATGRCLTNISTPNSTISIPPLYQSTPKMHQSTCNNATKLVPRANEPSNKQTKDSIQRNMNRSVQGNTVQRTNNIEESVQIINNSEDNIVKITNNVRGVEKNIAQRAHYTNRQKFCFVCSGLTIHEIDLVKKLTQMLDGRYLAQFDKDVTHVIVKADKNNGASNTLKYLQGIVHRKWIVSYQWVVDSVKERRLVNEEPYEVVDSKTLEEGPRKSRCREKGLFEGFCFLCIEPYINVSIEQYQDLLRATGAIVVDSLCALAAEKNLMKIILIQADLHEFQIIEWYKQTRAIAIVDEWIVECISQYKLISFYPYLQELSRQDVLALGYPEYLVEEETGWDSDSTCDV</sequence>
<keyword evidence="2" id="KW-1017">Isopeptide bond</keyword>
<evidence type="ECO:0000256" key="14">
    <source>
        <dbReference type="ARBA" id="ARBA00023172"/>
    </source>
</evidence>
<keyword evidence="21" id="KW-1185">Reference proteome</keyword>
<keyword evidence="4" id="KW-0479">Metal-binding</keyword>
<feature type="region of interest" description="Disordered" evidence="18">
    <location>
        <begin position="638"/>
        <end position="672"/>
    </location>
</feature>
<keyword evidence="11" id="KW-0443">Lipid metabolism</keyword>
<feature type="region of interest" description="Disordered" evidence="18">
    <location>
        <begin position="261"/>
        <end position="336"/>
    </location>
</feature>
<dbReference type="PROSITE" id="PS00518">
    <property type="entry name" value="ZF_RING_1"/>
    <property type="match status" value="1"/>
</dbReference>
<dbReference type="InterPro" id="IPR001841">
    <property type="entry name" value="Znf_RING"/>
</dbReference>
<evidence type="ECO:0000256" key="13">
    <source>
        <dbReference type="ARBA" id="ARBA00023160"/>
    </source>
</evidence>
<dbReference type="GO" id="GO:0070531">
    <property type="term" value="C:BRCA1-A complex"/>
    <property type="evidence" value="ECO:0007669"/>
    <property type="project" value="TreeGrafter"/>
</dbReference>
<dbReference type="KEGG" id="bvk:117243487"/>
<evidence type="ECO:0000313" key="22">
    <source>
        <dbReference type="RefSeq" id="XP_033366903.1"/>
    </source>
</evidence>
<dbReference type="InterPro" id="IPR011364">
    <property type="entry name" value="BRCA1"/>
</dbReference>
<dbReference type="GO" id="GO:0045944">
    <property type="term" value="P:positive regulation of transcription by RNA polymerase II"/>
    <property type="evidence" value="ECO:0007669"/>
    <property type="project" value="TreeGrafter"/>
</dbReference>
<protein>
    <submittedName>
        <fullName evidence="22">Breast cancer type 1 susceptibility protein homolog isoform X1</fullName>
    </submittedName>
</protein>
<feature type="region of interest" description="Disordered" evidence="18">
    <location>
        <begin position="1313"/>
        <end position="1335"/>
    </location>
</feature>
<dbReference type="GO" id="GO:0008270">
    <property type="term" value="F:zinc ion binding"/>
    <property type="evidence" value="ECO:0007669"/>
    <property type="project" value="UniProtKB-KW"/>
</dbReference>
<evidence type="ECO:0000256" key="1">
    <source>
        <dbReference type="ARBA" id="ARBA00004123"/>
    </source>
</evidence>
<dbReference type="SUPFAM" id="SSF57850">
    <property type="entry name" value="RING/U-box"/>
    <property type="match status" value="1"/>
</dbReference>
<feature type="compositionally biased region" description="Basic and acidic residues" evidence="18">
    <location>
        <begin position="448"/>
        <end position="467"/>
    </location>
</feature>
<evidence type="ECO:0000313" key="21">
    <source>
        <dbReference type="Proteomes" id="UP000504631"/>
    </source>
</evidence>
<dbReference type="InterPro" id="IPR013083">
    <property type="entry name" value="Znf_RING/FYVE/PHD"/>
</dbReference>
<evidence type="ECO:0000256" key="2">
    <source>
        <dbReference type="ARBA" id="ARBA00022499"/>
    </source>
</evidence>
<dbReference type="PROSITE" id="PS50089">
    <property type="entry name" value="ZF_RING_2"/>
    <property type="match status" value="1"/>
</dbReference>
<evidence type="ECO:0000256" key="5">
    <source>
        <dbReference type="ARBA" id="ARBA00022737"/>
    </source>
</evidence>
<keyword evidence="5" id="KW-0677">Repeat</keyword>
<dbReference type="GO" id="GO:0003677">
    <property type="term" value="F:DNA binding"/>
    <property type="evidence" value="ECO:0007669"/>
    <property type="project" value="InterPro"/>
</dbReference>
<gene>
    <name evidence="22" type="primary">LOC117243487</name>
</gene>
<evidence type="ECO:0000256" key="15">
    <source>
        <dbReference type="ARBA" id="ARBA00023204"/>
    </source>
</evidence>
<dbReference type="Pfam" id="PF13923">
    <property type="entry name" value="zf-C3HC4_2"/>
    <property type="match status" value="1"/>
</dbReference>
<dbReference type="GO" id="GO:0031436">
    <property type="term" value="C:BRCA1-BARD1 complex"/>
    <property type="evidence" value="ECO:0007669"/>
    <property type="project" value="TreeGrafter"/>
</dbReference>
<evidence type="ECO:0000256" key="6">
    <source>
        <dbReference type="ARBA" id="ARBA00022763"/>
    </source>
</evidence>
<dbReference type="InterPro" id="IPR036420">
    <property type="entry name" value="BRCT_dom_sf"/>
</dbReference>
<proteinExistence type="predicted"/>
<keyword evidence="9" id="KW-0862">Zinc</keyword>
<dbReference type="PANTHER" id="PTHR13763">
    <property type="entry name" value="BREAST CANCER TYPE 1 SUSCEPTIBILITY PROTEIN BRCA1"/>
    <property type="match status" value="1"/>
</dbReference>
<feature type="domain" description="RING-type" evidence="19">
    <location>
        <begin position="25"/>
        <end position="64"/>
    </location>
</feature>
<keyword evidence="10" id="KW-0007">Acetylation</keyword>
<feature type="domain" description="BRCT" evidence="20">
    <location>
        <begin position="1666"/>
        <end position="1763"/>
    </location>
</feature>
<dbReference type="SMART" id="SM00292">
    <property type="entry name" value="BRCT"/>
    <property type="match status" value="2"/>
</dbReference>
<evidence type="ECO:0000256" key="10">
    <source>
        <dbReference type="ARBA" id="ARBA00022990"/>
    </source>
</evidence>
<dbReference type="PRINTS" id="PR00493">
    <property type="entry name" value="BRSTCANCERI"/>
</dbReference>
<evidence type="ECO:0000256" key="12">
    <source>
        <dbReference type="ARBA" id="ARBA00023159"/>
    </source>
</evidence>
<dbReference type="Proteomes" id="UP000504631">
    <property type="component" value="Unplaced"/>
</dbReference>
<keyword evidence="16" id="KW-0539">Nucleus</keyword>
<dbReference type="SUPFAM" id="SSF52113">
    <property type="entry name" value="BRCT domain"/>
    <property type="match status" value="2"/>
</dbReference>
<keyword evidence="7 17" id="KW-0863">Zinc-finger</keyword>
<dbReference type="GO" id="GO:0000724">
    <property type="term" value="P:double-strand break repair via homologous recombination"/>
    <property type="evidence" value="ECO:0007669"/>
    <property type="project" value="TreeGrafter"/>
</dbReference>
<evidence type="ECO:0000256" key="8">
    <source>
        <dbReference type="ARBA" id="ARBA00022832"/>
    </source>
</evidence>
<feature type="region of interest" description="Disordered" evidence="18">
    <location>
        <begin position="903"/>
        <end position="950"/>
    </location>
</feature>
<dbReference type="SMART" id="SM00184">
    <property type="entry name" value="RING"/>
    <property type="match status" value="1"/>
</dbReference>
<dbReference type="Pfam" id="PF00533">
    <property type="entry name" value="BRCT"/>
    <property type="match status" value="1"/>
</dbReference>
<dbReference type="PROSITE" id="PS50172">
    <property type="entry name" value="BRCT"/>
    <property type="match status" value="2"/>
</dbReference>
<dbReference type="FunFam" id="3.40.50.10190:FF:000006">
    <property type="entry name" value="Breast cancer type 1 susceptibility protein homolog"/>
    <property type="match status" value="1"/>
</dbReference>
<feature type="region of interest" description="Disordered" evidence="18">
    <location>
        <begin position="1033"/>
        <end position="1059"/>
    </location>
</feature>
<dbReference type="PANTHER" id="PTHR13763:SF0">
    <property type="entry name" value="BREAST CANCER TYPE 1 SUSCEPTIBILITY PROTEIN"/>
    <property type="match status" value="1"/>
</dbReference>
<feature type="domain" description="BRCT" evidence="20">
    <location>
        <begin position="1569"/>
        <end position="1650"/>
    </location>
</feature>
<reference evidence="22" key="1">
    <citation type="submission" date="2025-08" db="UniProtKB">
        <authorList>
            <consortium name="RefSeq"/>
        </authorList>
    </citation>
    <scope>IDENTIFICATION</scope>
    <source>
        <tissue evidence="22">Muscle</tissue>
    </source>
</reference>
<accession>A0A6J3LN37</accession>
<keyword evidence="3" id="KW-0444">Lipid biosynthesis</keyword>
<keyword evidence="8" id="KW-0276">Fatty acid metabolism</keyword>